<evidence type="ECO:0000313" key="1">
    <source>
        <dbReference type="EMBL" id="PKC09090.1"/>
    </source>
</evidence>
<protein>
    <submittedName>
        <fullName evidence="1">Uncharacterized protein</fullName>
    </submittedName>
</protein>
<reference evidence="1 2" key="1">
    <citation type="submission" date="2016-04" db="EMBL/GenBank/DDBJ databases">
        <title>Genome analyses suggest a sexual origin of heterokaryosis in a supposedly ancient asexual fungus.</title>
        <authorList>
            <person name="Ropars J."/>
            <person name="Sedzielewska K."/>
            <person name="Noel J."/>
            <person name="Charron P."/>
            <person name="Farinelli L."/>
            <person name="Marton T."/>
            <person name="Kruger M."/>
            <person name="Pelin A."/>
            <person name="Brachmann A."/>
            <person name="Corradi N."/>
        </authorList>
    </citation>
    <scope>NUCLEOTIDE SEQUENCE [LARGE SCALE GENOMIC DNA]</scope>
    <source>
        <strain evidence="1 2">A5</strain>
    </source>
</reference>
<dbReference type="VEuPathDB" id="FungiDB:FUN_019780"/>
<accession>A0A2I1F6G0</accession>
<dbReference type="AlphaFoldDB" id="A0A2I1F6G0"/>
<reference evidence="1 2" key="2">
    <citation type="submission" date="2017-09" db="EMBL/GenBank/DDBJ databases">
        <title>Extensive intraspecific genome diversity in a model arbuscular mycorrhizal fungus.</title>
        <authorList>
            <person name="Chen E.C."/>
            <person name="Morin E."/>
            <person name="Beaudet D."/>
            <person name="Noel J."/>
            <person name="Ndikumana S."/>
            <person name="Charron P."/>
            <person name="St-Onge C."/>
            <person name="Giorgi J."/>
            <person name="Grigoriev I.V."/>
            <person name="Roux C."/>
            <person name="Martin F.M."/>
            <person name="Corradi N."/>
        </authorList>
    </citation>
    <scope>NUCLEOTIDE SEQUENCE [LARGE SCALE GENOMIC DNA]</scope>
    <source>
        <strain evidence="1 2">A5</strain>
    </source>
</reference>
<dbReference type="Proteomes" id="UP000232722">
    <property type="component" value="Unassembled WGS sequence"/>
</dbReference>
<dbReference type="VEuPathDB" id="FungiDB:RhiirFUN_016400"/>
<dbReference type="OrthoDB" id="2427164at2759"/>
<proteinExistence type="predicted"/>
<gene>
    <name evidence="1" type="ORF">RhiirA5_416134</name>
</gene>
<evidence type="ECO:0000313" key="2">
    <source>
        <dbReference type="Proteomes" id="UP000232722"/>
    </source>
</evidence>
<organism evidence="1 2">
    <name type="scientific">Rhizophagus irregularis</name>
    <dbReference type="NCBI Taxonomy" id="588596"/>
    <lineage>
        <taxon>Eukaryota</taxon>
        <taxon>Fungi</taxon>
        <taxon>Fungi incertae sedis</taxon>
        <taxon>Mucoromycota</taxon>
        <taxon>Glomeromycotina</taxon>
        <taxon>Glomeromycetes</taxon>
        <taxon>Glomerales</taxon>
        <taxon>Glomeraceae</taxon>
        <taxon>Rhizophagus</taxon>
    </lineage>
</organism>
<dbReference type="VEuPathDB" id="FungiDB:RhiirA1_473012"/>
<sequence>MLLAKYECTNENEFKILLRSLIIGLIIVSERSDLILGINEKIKNWLFDFMTNLSNRKKIDSEFYLELLFIEKLLDNNNIVLKEHKVKEYKKLVEKKKKAREILKDKNIIQMMNYKIDIIDEALVNEYNLIWNKKIVLGGYRNWRKKVTDAIWKNKILNSEKLDDLFMYNFRKEFDWETTLKFISNRSIFTSRQCNQKDTYDRSYRIKNILKELPTYDTLLKRNTNRIDNDLCKRCNKNEKETWEHIWICEGNEVMIDEVAQKAIYRFKKILETNDQQDEIKISILIS</sequence>
<comment type="caution">
    <text evidence="1">The sequence shown here is derived from an EMBL/GenBank/DDBJ whole genome shotgun (WGS) entry which is preliminary data.</text>
</comment>
<dbReference type="EMBL" id="LLXJ01000489">
    <property type="protein sequence ID" value="PKC09090.1"/>
    <property type="molecule type" value="Genomic_DNA"/>
</dbReference>
<name>A0A2I1F6G0_9GLOM</name>